<reference evidence="1 2" key="1">
    <citation type="submission" date="2020-05" db="EMBL/GenBank/DDBJ databases">
        <title>Genome sequences of pea root nodulating Rhizobium spp.</title>
        <authorList>
            <person name="Rahi P."/>
        </authorList>
    </citation>
    <scope>NUCLEOTIDE SEQUENCE [LARGE SCALE GENOMIC DNA]</scope>
    <source>
        <strain evidence="2">JKLM 12A2</strain>
    </source>
</reference>
<protein>
    <submittedName>
        <fullName evidence="1">Uncharacterized protein</fullName>
    </submittedName>
</protein>
<dbReference type="RefSeq" id="WP_138391134.1">
    <property type="nucleotide sequence ID" value="NZ_CP054021.1"/>
</dbReference>
<accession>A0ABX6P8T9</accession>
<evidence type="ECO:0000313" key="1">
    <source>
        <dbReference type="EMBL" id="QKK15427.1"/>
    </source>
</evidence>
<proteinExistence type="predicted"/>
<keyword evidence="2" id="KW-1185">Reference proteome</keyword>
<evidence type="ECO:0000313" key="2">
    <source>
        <dbReference type="Proteomes" id="UP000305673"/>
    </source>
</evidence>
<organism evidence="1 2">
    <name type="scientific">Rhizobium indicum</name>
    <dbReference type="NCBI Taxonomy" id="2583231"/>
    <lineage>
        <taxon>Bacteria</taxon>
        <taxon>Pseudomonadati</taxon>
        <taxon>Pseudomonadota</taxon>
        <taxon>Alphaproteobacteria</taxon>
        <taxon>Hyphomicrobiales</taxon>
        <taxon>Rhizobiaceae</taxon>
        <taxon>Rhizobium/Agrobacterium group</taxon>
        <taxon>Rhizobium</taxon>
    </lineage>
</organism>
<gene>
    <name evidence="1" type="ORF">FFM53_003080</name>
</gene>
<dbReference type="EMBL" id="CP054021">
    <property type="protein sequence ID" value="QKK15427.1"/>
    <property type="molecule type" value="Genomic_DNA"/>
</dbReference>
<sequence>MQALSSPYIPSPHLERVFCGSTPVDNSDRAGSSSTLRFITVHSLGIHGDRKTMKPDKLRNLLQELDTRVARMQRARKDHFTANLSGLRTEVQRLLSKVDTLRSSDIAALELMLSVIPIHDMDRSSLRNLLLGMKIGLNRLGPEEMLEAVPGQKPAAFQFGFEGERVVVVDQPLRTRERDRDIAAAALEAATEKGVYVGEQLAQSNCSPRLREAFKSLQDKLGARANIIQVGMYNQTCGRVLRGDVEELSPTLFELLRSHVELVFAAASQFDDWRMFRENASDIDRESVVELSQSTLALVRGLKAQQDTDPAVAAALDTVVGWTQDKAADKRDVLALTGTLQNLWSLAAKSALAKEVASEGRKLVAKAIIATLLAATTAGALAAFGKVPGAEWIETTVAYFKSATEGTPPASPSKNR</sequence>
<name>A0ABX6P8T9_9HYPH</name>
<dbReference type="Proteomes" id="UP000305673">
    <property type="component" value="Chromosome"/>
</dbReference>